<dbReference type="FunFam" id="1.20.1080.10:FF:000017">
    <property type="entry name" value="Probable aquaporin TIP5-1"/>
    <property type="match status" value="1"/>
</dbReference>
<feature type="transmembrane region" description="Helical" evidence="11">
    <location>
        <begin position="207"/>
        <end position="228"/>
    </location>
</feature>
<dbReference type="AlphaFoldDB" id="A0A7G2EPF1"/>
<evidence type="ECO:0000256" key="7">
    <source>
        <dbReference type="ARBA" id="ARBA00023140"/>
    </source>
</evidence>
<feature type="transmembrane region" description="Helical" evidence="11">
    <location>
        <begin position="319"/>
        <end position="344"/>
    </location>
</feature>
<evidence type="ECO:0000313" key="13">
    <source>
        <dbReference type="Proteomes" id="UP000516314"/>
    </source>
</evidence>
<dbReference type="PRINTS" id="PR00783">
    <property type="entry name" value="MINTRINSICP"/>
</dbReference>
<evidence type="ECO:0000256" key="11">
    <source>
        <dbReference type="SAM" id="Phobius"/>
    </source>
</evidence>
<dbReference type="SUPFAM" id="SSF81338">
    <property type="entry name" value="Aquaporin-like"/>
    <property type="match status" value="1"/>
</dbReference>
<evidence type="ECO:0000256" key="4">
    <source>
        <dbReference type="ARBA" id="ARBA00022737"/>
    </source>
</evidence>
<dbReference type="EMBL" id="LR881468">
    <property type="protein sequence ID" value="CAD5325116.1"/>
    <property type="molecule type" value="Genomic_DNA"/>
</dbReference>
<dbReference type="Pfam" id="PF00230">
    <property type="entry name" value="MIP"/>
    <property type="match status" value="1"/>
</dbReference>
<dbReference type="InterPro" id="IPR034294">
    <property type="entry name" value="Aquaporin_transptr"/>
</dbReference>
<dbReference type="InterPro" id="IPR023271">
    <property type="entry name" value="Aquaporin-like"/>
</dbReference>
<evidence type="ECO:0000256" key="5">
    <source>
        <dbReference type="ARBA" id="ARBA00022989"/>
    </source>
</evidence>
<evidence type="ECO:0000256" key="1">
    <source>
        <dbReference type="ARBA" id="ARBA00004141"/>
    </source>
</evidence>
<dbReference type="GO" id="GO:0005778">
    <property type="term" value="C:peroxisomal membrane"/>
    <property type="evidence" value="ECO:0007669"/>
    <property type="project" value="UniProtKB-SubCell"/>
</dbReference>
<reference evidence="12 13" key="1">
    <citation type="submission" date="2020-09" db="EMBL/GenBank/DDBJ databases">
        <authorList>
            <person name="Ashkenazy H."/>
        </authorList>
    </citation>
    <scope>NUCLEOTIDE SEQUENCE [LARGE SCALE GENOMIC DNA]</scope>
    <source>
        <strain evidence="13">cv. Cdm-0</strain>
    </source>
</reference>
<evidence type="ECO:0000256" key="6">
    <source>
        <dbReference type="ARBA" id="ARBA00023136"/>
    </source>
</evidence>
<feature type="transmembrane region" description="Helical" evidence="11">
    <location>
        <begin position="400"/>
        <end position="417"/>
    </location>
</feature>
<evidence type="ECO:0000256" key="3">
    <source>
        <dbReference type="ARBA" id="ARBA00022692"/>
    </source>
</evidence>
<dbReference type="InterPro" id="IPR008733">
    <property type="entry name" value="PEX11"/>
</dbReference>
<keyword evidence="4" id="KW-0677">Repeat</keyword>
<evidence type="ECO:0000256" key="8">
    <source>
        <dbReference type="ARBA" id="ARBA00038477"/>
    </source>
</evidence>
<evidence type="ECO:0000256" key="2">
    <source>
        <dbReference type="ARBA" id="ARBA00022448"/>
    </source>
</evidence>
<sequence>MSLDTVDKLVVFLAKRDGIDKLVKTFQYVAKLACWHVEATRPEAADRFKKWEVASGLSRKAFRTGRSLTGFNALRRNPGATPMIRFLAVLANSGEMVYFFFDHFLWLSRIGSIDAKLAKKMSFISAFGESFGYTFFIIIDCIFIKQRLKSLKKLQHSTDESKEEIGAKISEIRGDIVMRLMGISANVADLLIALAEIHPNPFCNHTITLEFISTFFFVLAAVGSVMSSRKLMAGDVSGPFGVLIPAIANALALSSSVYISWNVSGGHVNPAVTFAMAVAGRISVPTAMFYWTSQMIASVMACLVLKVTVVEQHVPIYKIAGEMTGFGASVLEGVLAFVLVYTVFTANDPRRGLPLAVGPIFIGFVAGANVLAAGPFSGGSMNPACAFGSAMVYGSFKNQAVYWVGPLLGGATAALVYDNVMVPVEDDRCSSTGDGIGV</sequence>
<comment type="subcellular location">
    <subcellularLocation>
        <location evidence="1">Membrane</location>
        <topology evidence="1">Multi-pass membrane protein</topology>
    </subcellularLocation>
    <subcellularLocation>
        <location evidence="9">Peroxisome membrane</location>
    </subcellularLocation>
</comment>
<gene>
    <name evidence="12" type="ORF">AT9943_LOCUS12971</name>
</gene>
<evidence type="ECO:0000313" key="12">
    <source>
        <dbReference type="EMBL" id="CAD5325116.1"/>
    </source>
</evidence>
<protein>
    <submittedName>
        <fullName evidence="12">(thale cress) hypothetical protein</fullName>
    </submittedName>
</protein>
<feature type="transmembrane region" description="Helical" evidence="11">
    <location>
        <begin position="121"/>
        <end position="144"/>
    </location>
</feature>
<dbReference type="GO" id="GO:0015267">
    <property type="term" value="F:channel activity"/>
    <property type="evidence" value="ECO:0007669"/>
    <property type="project" value="InterPro"/>
</dbReference>
<feature type="transmembrane region" description="Helical" evidence="11">
    <location>
        <begin position="240"/>
        <end position="261"/>
    </location>
</feature>
<feature type="transmembrane region" description="Helical" evidence="11">
    <location>
        <begin position="176"/>
        <end position="195"/>
    </location>
</feature>
<dbReference type="Pfam" id="PF05648">
    <property type="entry name" value="PEX11"/>
    <property type="match status" value="1"/>
</dbReference>
<dbReference type="InterPro" id="IPR022357">
    <property type="entry name" value="MIP_CS"/>
</dbReference>
<dbReference type="Proteomes" id="UP000516314">
    <property type="component" value="Chromosome 3"/>
</dbReference>
<feature type="transmembrane region" description="Helical" evidence="11">
    <location>
        <begin position="356"/>
        <end position="379"/>
    </location>
</feature>
<organism evidence="12 13">
    <name type="scientific">Arabidopsis thaliana</name>
    <name type="common">Mouse-ear cress</name>
    <dbReference type="NCBI Taxonomy" id="3702"/>
    <lineage>
        <taxon>Eukaryota</taxon>
        <taxon>Viridiplantae</taxon>
        <taxon>Streptophyta</taxon>
        <taxon>Embryophyta</taxon>
        <taxon>Tracheophyta</taxon>
        <taxon>Spermatophyta</taxon>
        <taxon>Magnoliopsida</taxon>
        <taxon>eudicotyledons</taxon>
        <taxon>Gunneridae</taxon>
        <taxon>Pentapetalae</taxon>
        <taxon>rosids</taxon>
        <taxon>malvids</taxon>
        <taxon>Brassicales</taxon>
        <taxon>Brassicaceae</taxon>
        <taxon>Camelineae</taxon>
        <taxon>Arabidopsis</taxon>
    </lineage>
</organism>
<keyword evidence="6 11" id="KW-0472">Membrane</keyword>
<name>A0A7G2EPF1_ARATH</name>
<dbReference type="PANTHER" id="PTHR45665:SF27">
    <property type="entry name" value="AQUAPORIN TIP5-1-RELATED"/>
    <property type="match status" value="1"/>
</dbReference>
<accession>A0A7G2EPF1</accession>
<evidence type="ECO:0000256" key="9">
    <source>
        <dbReference type="ARBA" id="ARBA00046271"/>
    </source>
</evidence>
<dbReference type="PANTHER" id="PTHR45665">
    <property type="entry name" value="AQUAPORIN-8"/>
    <property type="match status" value="1"/>
</dbReference>
<keyword evidence="3 10" id="KW-0812">Transmembrane</keyword>
<feature type="transmembrane region" description="Helical" evidence="11">
    <location>
        <begin position="83"/>
        <end position="101"/>
    </location>
</feature>
<dbReference type="GO" id="GO:0016559">
    <property type="term" value="P:peroxisome fission"/>
    <property type="evidence" value="ECO:0007669"/>
    <property type="project" value="InterPro"/>
</dbReference>
<comment type="similarity">
    <text evidence="8">Belongs to the MIP/aquaporin (TC 1.A.8) family. TIP (TC 1.A.8.10) subfamily.</text>
</comment>
<feature type="transmembrane region" description="Helical" evidence="11">
    <location>
        <begin position="288"/>
        <end position="307"/>
    </location>
</feature>
<dbReference type="PROSITE" id="PS00221">
    <property type="entry name" value="MIP"/>
    <property type="match status" value="1"/>
</dbReference>
<keyword evidence="2 10" id="KW-0813">Transport</keyword>
<evidence type="ECO:0000256" key="10">
    <source>
        <dbReference type="RuleBase" id="RU000477"/>
    </source>
</evidence>
<keyword evidence="7" id="KW-0576">Peroxisome</keyword>
<keyword evidence="5 11" id="KW-1133">Transmembrane helix</keyword>
<dbReference type="InterPro" id="IPR000425">
    <property type="entry name" value="MIP"/>
</dbReference>
<dbReference type="Gene3D" id="1.20.1080.10">
    <property type="entry name" value="Glycerol uptake facilitator protein"/>
    <property type="match status" value="1"/>
</dbReference>
<proteinExistence type="inferred from homology"/>